<feature type="region of interest" description="Disordered" evidence="1">
    <location>
        <begin position="1"/>
        <end position="22"/>
    </location>
</feature>
<comment type="caution">
    <text evidence="2">The sequence shown here is derived from an EMBL/GenBank/DDBJ whole genome shotgun (WGS) entry which is preliminary data.</text>
</comment>
<proteinExistence type="predicted"/>
<reference evidence="2 3" key="1">
    <citation type="journal article" date="2023" name="Sci. Data">
        <title>Genome assembly of the Korean intertidal mud-creeper Batillaria attramentaria.</title>
        <authorList>
            <person name="Patra A.K."/>
            <person name="Ho P.T."/>
            <person name="Jun S."/>
            <person name="Lee S.J."/>
            <person name="Kim Y."/>
            <person name="Won Y.J."/>
        </authorList>
    </citation>
    <scope>NUCLEOTIDE SEQUENCE [LARGE SCALE GENOMIC DNA]</scope>
    <source>
        <strain evidence="2">Wonlab-2016</strain>
    </source>
</reference>
<accession>A0ABD0J3J4</accession>
<name>A0ABD0J3J4_9CAEN</name>
<dbReference type="EMBL" id="JACVVK020000695">
    <property type="protein sequence ID" value="KAK7455312.1"/>
    <property type="molecule type" value="Genomic_DNA"/>
</dbReference>
<evidence type="ECO:0000313" key="2">
    <source>
        <dbReference type="EMBL" id="KAK7455312.1"/>
    </source>
</evidence>
<organism evidence="2 3">
    <name type="scientific">Batillaria attramentaria</name>
    <dbReference type="NCBI Taxonomy" id="370345"/>
    <lineage>
        <taxon>Eukaryota</taxon>
        <taxon>Metazoa</taxon>
        <taxon>Spiralia</taxon>
        <taxon>Lophotrochozoa</taxon>
        <taxon>Mollusca</taxon>
        <taxon>Gastropoda</taxon>
        <taxon>Caenogastropoda</taxon>
        <taxon>Sorbeoconcha</taxon>
        <taxon>Cerithioidea</taxon>
        <taxon>Batillariidae</taxon>
        <taxon>Batillaria</taxon>
    </lineage>
</organism>
<feature type="compositionally biased region" description="Basic residues" evidence="1">
    <location>
        <begin position="12"/>
        <end position="22"/>
    </location>
</feature>
<evidence type="ECO:0000256" key="1">
    <source>
        <dbReference type="SAM" id="MobiDB-lite"/>
    </source>
</evidence>
<evidence type="ECO:0000313" key="3">
    <source>
        <dbReference type="Proteomes" id="UP001519460"/>
    </source>
</evidence>
<keyword evidence="3" id="KW-1185">Reference proteome</keyword>
<sequence>MIRMRQNGRPAKSIKRLGKPRCQPRFRQEALSAPRLRFKSEQQKNLERELGPNKLTSTLTKKENVEIDYRRLCAVKSGQTIEQSS</sequence>
<dbReference type="AlphaFoldDB" id="A0ABD0J3J4"/>
<dbReference type="Proteomes" id="UP001519460">
    <property type="component" value="Unassembled WGS sequence"/>
</dbReference>
<protein>
    <submittedName>
        <fullName evidence="2">Uncharacterized protein</fullName>
    </submittedName>
</protein>
<gene>
    <name evidence="2" type="ORF">BaRGS_00039506</name>
</gene>